<evidence type="ECO:0000313" key="2">
    <source>
        <dbReference type="EMBL" id="KRF99891.1"/>
    </source>
</evidence>
<dbReference type="Proteomes" id="UP000007798">
    <property type="component" value="Unassembled WGS sequence"/>
</dbReference>
<reference evidence="2 3" key="1">
    <citation type="journal article" date="2007" name="Nature">
        <title>Evolution of genes and genomes on the Drosophila phylogeny.</title>
        <authorList>
            <consortium name="Drosophila 12 Genomes Consortium"/>
            <person name="Clark A.G."/>
            <person name="Eisen M.B."/>
            <person name="Smith D.R."/>
            <person name="Bergman C.M."/>
            <person name="Oliver B."/>
            <person name="Markow T.A."/>
            <person name="Kaufman T.C."/>
            <person name="Kellis M."/>
            <person name="Gelbart W."/>
            <person name="Iyer V.N."/>
            <person name="Pollard D.A."/>
            <person name="Sackton T.B."/>
            <person name="Larracuente A.M."/>
            <person name="Singh N.D."/>
            <person name="Abad J.P."/>
            <person name="Abt D.N."/>
            <person name="Adryan B."/>
            <person name="Aguade M."/>
            <person name="Akashi H."/>
            <person name="Anderson W.W."/>
            <person name="Aquadro C.F."/>
            <person name="Ardell D.H."/>
            <person name="Arguello R."/>
            <person name="Artieri C.G."/>
            <person name="Barbash D.A."/>
            <person name="Barker D."/>
            <person name="Barsanti P."/>
            <person name="Batterham P."/>
            <person name="Batzoglou S."/>
            <person name="Begun D."/>
            <person name="Bhutkar A."/>
            <person name="Blanco E."/>
            <person name="Bosak S.A."/>
            <person name="Bradley R.K."/>
            <person name="Brand A.D."/>
            <person name="Brent M.R."/>
            <person name="Brooks A.N."/>
            <person name="Brown R.H."/>
            <person name="Butlin R.K."/>
            <person name="Caggese C."/>
            <person name="Calvi B.R."/>
            <person name="Bernardo de Carvalho A."/>
            <person name="Caspi A."/>
            <person name="Castrezana S."/>
            <person name="Celniker S.E."/>
            <person name="Chang J.L."/>
            <person name="Chapple C."/>
            <person name="Chatterji S."/>
            <person name="Chinwalla A."/>
            <person name="Civetta A."/>
            <person name="Clifton S.W."/>
            <person name="Comeron J.M."/>
            <person name="Costello J.C."/>
            <person name="Coyne J.A."/>
            <person name="Daub J."/>
            <person name="David R.G."/>
            <person name="Delcher A.L."/>
            <person name="Delehaunty K."/>
            <person name="Do C.B."/>
            <person name="Ebling H."/>
            <person name="Edwards K."/>
            <person name="Eickbush T."/>
            <person name="Evans J.D."/>
            <person name="Filipski A."/>
            <person name="Findeiss S."/>
            <person name="Freyhult E."/>
            <person name="Fulton L."/>
            <person name="Fulton R."/>
            <person name="Garcia A.C."/>
            <person name="Gardiner A."/>
            <person name="Garfield D.A."/>
            <person name="Garvin B.E."/>
            <person name="Gibson G."/>
            <person name="Gilbert D."/>
            <person name="Gnerre S."/>
            <person name="Godfrey J."/>
            <person name="Good R."/>
            <person name="Gotea V."/>
            <person name="Gravely B."/>
            <person name="Greenberg A.J."/>
            <person name="Griffiths-Jones S."/>
            <person name="Gross S."/>
            <person name="Guigo R."/>
            <person name="Gustafson E.A."/>
            <person name="Haerty W."/>
            <person name="Hahn M.W."/>
            <person name="Halligan D.L."/>
            <person name="Halpern A.L."/>
            <person name="Halter G.M."/>
            <person name="Han M.V."/>
            <person name="Heger A."/>
            <person name="Hillier L."/>
            <person name="Hinrichs A.S."/>
            <person name="Holmes I."/>
            <person name="Hoskins R.A."/>
            <person name="Hubisz M.J."/>
            <person name="Hultmark D."/>
            <person name="Huntley M.A."/>
            <person name="Jaffe D.B."/>
            <person name="Jagadeeshan S."/>
            <person name="Jeck W.R."/>
            <person name="Johnson J."/>
            <person name="Jones C.D."/>
            <person name="Jordan W.C."/>
            <person name="Karpen G.H."/>
            <person name="Kataoka E."/>
            <person name="Keightley P.D."/>
            <person name="Kheradpour P."/>
            <person name="Kirkness E.F."/>
            <person name="Koerich L.B."/>
            <person name="Kristiansen K."/>
            <person name="Kudrna D."/>
            <person name="Kulathinal R.J."/>
            <person name="Kumar S."/>
            <person name="Kwok R."/>
            <person name="Lander E."/>
            <person name="Langley C.H."/>
            <person name="Lapoint R."/>
            <person name="Lazzaro B.P."/>
            <person name="Lee S.J."/>
            <person name="Levesque L."/>
            <person name="Li R."/>
            <person name="Lin C.F."/>
            <person name="Lin M.F."/>
            <person name="Lindblad-Toh K."/>
            <person name="Llopart A."/>
            <person name="Long M."/>
            <person name="Low L."/>
            <person name="Lozovsky E."/>
            <person name="Lu J."/>
            <person name="Luo M."/>
            <person name="Machado C.A."/>
            <person name="Makalowski W."/>
            <person name="Marzo M."/>
            <person name="Matsuda M."/>
            <person name="Matzkin L."/>
            <person name="McAllister B."/>
            <person name="McBride C.S."/>
            <person name="McKernan B."/>
            <person name="McKernan K."/>
            <person name="Mendez-Lago M."/>
            <person name="Minx P."/>
            <person name="Mollenhauer M.U."/>
            <person name="Montooth K."/>
            <person name="Mount S.M."/>
            <person name="Mu X."/>
            <person name="Myers E."/>
            <person name="Negre B."/>
            <person name="Newfeld S."/>
            <person name="Nielsen R."/>
            <person name="Noor M.A."/>
            <person name="O'Grady P."/>
            <person name="Pachter L."/>
            <person name="Papaceit M."/>
            <person name="Parisi M.J."/>
            <person name="Parisi M."/>
            <person name="Parts L."/>
            <person name="Pedersen J.S."/>
            <person name="Pesole G."/>
            <person name="Phillippy A.M."/>
            <person name="Ponting C.P."/>
            <person name="Pop M."/>
            <person name="Porcelli D."/>
            <person name="Powell J.R."/>
            <person name="Prohaska S."/>
            <person name="Pruitt K."/>
            <person name="Puig M."/>
            <person name="Quesneville H."/>
            <person name="Ram K.R."/>
            <person name="Rand D."/>
            <person name="Rasmussen M.D."/>
            <person name="Reed L.K."/>
            <person name="Reenan R."/>
            <person name="Reily A."/>
            <person name="Remington K.A."/>
            <person name="Rieger T.T."/>
            <person name="Ritchie M.G."/>
            <person name="Robin C."/>
            <person name="Rogers Y.H."/>
            <person name="Rohde C."/>
            <person name="Rozas J."/>
            <person name="Rubenfield M.J."/>
            <person name="Ruiz A."/>
            <person name="Russo S."/>
            <person name="Salzberg S.L."/>
            <person name="Sanchez-Gracia A."/>
            <person name="Saranga D.J."/>
            <person name="Sato H."/>
            <person name="Schaeffer S.W."/>
            <person name="Schatz M.C."/>
            <person name="Schlenke T."/>
            <person name="Schwartz R."/>
            <person name="Segarra C."/>
            <person name="Singh R.S."/>
            <person name="Sirot L."/>
            <person name="Sirota M."/>
            <person name="Sisneros N.B."/>
            <person name="Smith C.D."/>
            <person name="Smith T.F."/>
            <person name="Spieth J."/>
            <person name="Stage D.E."/>
            <person name="Stark A."/>
            <person name="Stephan W."/>
            <person name="Strausberg R.L."/>
            <person name="Strempel S."/>
            <person name="Sturgill D."/>
            <person name="Sutton G."/>
            <person name="Sutton G.G."/>
            <person name="Tao W."/>
            <person name="Teichmann S."/>
            <person name="Tobari Y.N."/>
            <person name="Tomimura Y."/>
            <person name="Tsolas J.M."/>
            <person name="Valente V.L."/>
            <person name="Venter E."/>
            <person name="Venter J.C."/>
            <person name="Vicario S."/>
            <person name="Vieira F.G."/>
            <person name="Vilella A.J."/>
            <person name="Villasante A."/>
            <person name="Walenz B."/>
            <person name="Wang J."/>
            <person name="Wasserman M."/>
            <person name="Watts T."/>
            <person name="Wilson D."/>
            <person name="Wilson R.K."/>
            <person name="Wing R.A."/>
            <person name="Wolfner M.F."/>
            <person name="Wong A."/>
            <person name="Wong G.K."/>
            <person name="Wu C.I."/>
            <person name="Wu G."/>
            <person name="Yamamoto D."/>
            <person name="Yang H.P."/>
            <person name="Yang S.P."/>
            <person name="Yorke J.A."/>
            <person name="Yoshida K."/>
            <person name="Zdobnov E."/>
            <person name="Zhang P."/>
            <person name="Zhang Y."/>
            <person name="Zimin A.V."/>
            <person name="Baldwin J."/>
            <person name="Abdouelleil A."/>
            <person name="Abdulkadir J."/>
            <person name="Abebe A."/>
            <person name="Abera B."/>
            <person name="Abreu J."/>
            <person name="Acer S.C."/>
            <person name="Aftuck L."/>
            <person name="Alexander A."/>
            <person name="An P."/>
            <person name="Anderson E."/>
            <person name="Anderson S."/>
            <person name="Arachi H."/>
            <person name="Azer M."/>
            <person name="Bachantsang P."/>
            <person name="Barry A."/>
            <person name="Bayul T."/>
            <person name="Berlin A."/>
            <person name="Bessette D."/>
            <person name="Bloom T."/>
            <person name="Blye J."/>
            <person name="Boguslavskiy L."/>
            <person name="Bonnet C."/>
            <person name="Boukhgalter B."/>
            <person name="Bourzgui I."/>
            <person name="Brown A."/>
            <person name="Cahill P."/>
            <person name="Channer S."/>
            <person name="Cheshatsang Y."/>
            <person name="Chuda L."/>
            <person name="Citroen M."/>
            <person name="Collymore A."/>
            <person name="Cooke P."/>
            <person name="Costello M."/>
            <person name="D'Aco K."/>
            <person name="Daza R."/>
            <person name="De Haan G."/>
            <person name="DeGray S."/>
            <person name="DeMaso C."/>
            <person name="Dhargay N."/>
            <person name="Dooley K."/>
            <person name="Dooley E."/>
            <person name="Doricent M."/>
            <person name="Dorje P."/>
            <person name="Dorjee K."/>
            <person name="Dupes A."/>
            <person name="Elong R."/>
            <person name="Falk J."/>
            <person name="Farina A."/>
            <person name="Faro S."/>
            <person name="Ferguson D."/>
            <person name="Fisher S."/>
            <person name="Foley C.D."/>
            <person name="Franke A."/>
            <person name="Friedrich D."/>
            <person name="Gadbois L."/>
            <person name="Gearin G."/>
            <person name="Gearin C.R."/>
            <person name="Giannoukos G."/>
            <person name="Goode T."/>
            <person name="Graham J."/>
            <person name="Grandbois E."/>
            <person name="Grewal S."/>
            <person name="Gyaltsen K."/>
            <person name="Hafez N."/>
            <person name="Hagos B."/>
            <person name="Hall J."/>
            <person name="Henson C."/>
            <person name="Hollinger A."/>
            <person name="Honan T."/>
            <person name="Huard M.D."/>
            <person name="Hughes L."/>
            <person name="Hurhula B."/>
            <person name="Husby M.E."/>
            <person name="Kamat A."/>
            <person name="Kanga B."/>
            <person name="Kashin S."/>
            <person name="Khazanovich D."/>
            <person name="Kisner P."/>
            <person name="Lance K."/>
            <person name="Lara M."/>
            <person name="Lee W."/>
            <person name="Lennon N."/>
            <person name="Letendre F."/>
            <person name="LeVine R."/>
            <person name="Lipovsky A."/>
            <person name="Liu X."/>
            <person name="Liu J."/>
            <person name="Liu S."/>
            <person name="Lokyitsang T."/>
            <person name="Lokyitsang Y."/>
            <person name="Lubonja R."/>
            <person name="Lui A."/>
            <person name="MacDonald P."/>
            <person name="Magnisalis V."/>
            <person name="Maru K."/>
            <person name="Matthews C."/>
            <person name="McCusker W."/>
            <person name="McDonough S."/>
            <person name="Mehta T."/>
            <person name="Meldrim J."/>
            <person name="Meneus L."/>
            <person name="Mihai O."/>
            <person name="Mihalev A."/>
            <person name="Mihova T."/>
            <person name="Mittelman R."/>
            <person name="Mlenga V."/>
            <person name="Montmayeur A."/>
            <person name="Mulrain L."/>
            <person name="Navidi A."/>
            <person name="Naylor J."/>
            <person name="Negash T."/>
            <person name="Nguyen T."/>
            <person name="Nguyen N."/>
            <person name="Nicol R."/>
            <person name="Norbu C."/>
            <person name="Norbu N."/>
            <person name="Novod N."/>
            <person name="O'Neill B."/>
            <person name="Osman S."/>
            <person name="Markiewicz E."/>
            <person name="Oyono O.L."/>
            <person name="Patti C."/>
            <person name="Phunkhang P."/>
            <person name="Pierre F."/>
            <person name="Priest M."/>
            <person name="Raghuraman S."/>
            <person name="Rege F."/>
            <person name="Reyes R."/>
            <person name="Rise C."/>
            <person name="Rogov P."/>
            <person name="Ross K."/>
            <person name="Ryan E."/>
            <person name="Settipalli S."/>
            <person name="Shea T."/>
            <person name="Sherpa N."/>
            <person name="Shi L."/>
            <person name="Shih D."/>
            <person name="Sparrow T."/>
            <person name="Spaulding J."/>
            <person name="Stalker J."/>
            <person name="Stange-Thomann N."/>
            <person name="Stavropoulos S."/>
            <person name="Stone C."/>
            <person name="Strader C."/>
            <person name="Tesfaye S."/>
            <person name="Thomson T."/>
            <person name="Thoulutsang Y."/>
            <person name="Thoulutsang D."/>
            <person name="Topham K."/>
            <person name="Topping I."/>
            <person name="Tsamla T."/>
            <person name="Vassiliev H."/>
            <person name="Vo A."/>
            <person name="Wangchuk T."/>
            <person name="Wangdi T."/>
            <person name="Weiand M."/>
            <person name="Wilkinson J."/>
            <person name="Wilson A."/>
            <person name="Yadav S."/>
            <person name="Young G."/>
            <person name="Yu Q."/>
            <person name="Zembek L."/>
            <person name="Zhong D."/>
            <person name="Zimmer A."/>
            <person name="Zwirko Z."/>
            <person name="Jaffe D.B."/>
            <person name="Alvarez P."/>
            <person name="Brockman W."/>
            <person name="Butler J."/>
            <person name="Chin C."/>
            <person name="Gnerre S."/>
            <person name="Grabherr M."/>
            <person name="Kleber M."/>
            <person name="Mauceli E."/>
            <person name="MacCallum I."/>
        </authorList>
    </citation>
    <scope>NUCLEOTIDE SEQUENCE [LARGE SCALE GENOMIC DNA]</scope>
    <source>
        <strain evidence="3">Tucson 14030-0811.24</strain>
    </source>
</reference>
<dbReference type="STRING" id="7260.A0A0Q9X2Y9"/>
<protein>
    <submittedName>
        <fullName evidence="2">Uncharacterized protein</fullName>
    </submittedName>
</protein>
<feature type="region of interest" description="Disordered" evidence="1">
    <location>
        <begin position="1"/>
        <end position="38"/>
    </location>
</feature>
<evidence type="ECO:0000256" key="1">
    <source>
        <dbReference type="SAM" id="MobiDB-lite"/>
    </source>
</evidence>
<dbReference type="OrthoDB" id="7869288at2759"/>
<name>A0A0Q9X2Y9_DROWI</name>
<keyword evidence="3" id="KW-1185">Reference proteome</keyword>
<accession>A0A0Q9X2Y9</accession>
<organism evidence="2 3">
    <name type="scientific">Drosophila willistoni</name>
    <name type="common">Fruit fly</name>
    <dbReference type="NCBI Taxonomy" id="7260"/>
    <lineage>
        <taxon>Eukaryota</taxon>
        <taxon>Metazoa</taxon>
        <taxon>Ecdysozoa</taxon>
        <taxon>Arthropoda</taxon>
        <taxon>Hexapoda</taxon>
        <taxon>Insecta</taxon>
        <taxon>Pterygota</taxon>
        <taxon>Neoptera</taxon>
        <taxon>Endopterygota</taxon>
        <taxon>Diptera</taxon>
        <taxon>Brachycera</taxon>
        <taxon>Muscomorpha</taxon>
        <taxon>Ephydroidea</taxon>
        <taxon>Drosophilidae</taxon>
        <taxon>Drosophila</taxon>
        <taxon>Sophophora</taxon>
    </lineage>
</organism>
<dbReference type="EMBL" id="CH964272">
    <property type="protein sequence ID" value="KRF99891.1"/>
    <property type="molecule type" value="Genomic_DNA"/>
</dbReference>
<proteinExistence type="predicted"/>
<dbReference type="InParanoid" id="A0A0Q9X2Y9"/>
<gene>
    <name evidence="2" type="primary">Dwil\GK28195</name>
    <name evidence="2" type="ORF">Dwil_GK28195</name>
</gene>
<sequence length="242" mass="28441">MSNHRCSTQHDWLERNSRPKPIFRSPCAPEPTRWQKPGPMNRDEWVNFYKWCLVNAVPQFPAQNPGQSYNRLSSGYGKSFNSTKNEKRKKHLEEVASALSQPRWQRNKYHAPPKPEFPYRPNLGYYKAPKPERGRPVEKPKVPCCFQHDDIKAEFWSTIRFPVSKRAQHAVPSRKICELSRPRTAKPHCPFPEIRNDKPPRRTKMSSRQWRAHLQRLDYLAKPSPRALAELACNCRICCDCH</sequence>
<dbReference type="InterPro" id="IPR006623">
    <property type="entry name" value="THEG"/>
</dbReference>
<feature type="region of interest" description="Disordered" evidence="1">
    <location>
        <begin position="188"/>
        <end position="208"/>
    </location>
</feature>
<dbReference type="SMART" id="SM00705">
    <property type="entry name" value="THEG"/>
    <property type="match status" value="2"/>
</dbReference>
<evidence type="ECO:0000313" key="3">
    <source>
        <dbReference type="Proteomes" id="UP000007798"/>
    </source>
</evidence>
<dbReference type="AlphaFoldDB" id="A0A0Q9X2Y9"/>
<feature type="compositionally biased region" description="Polar residues" evidence="1">
    <location>
        <begin position="1"/>
        <end position="10"/>
    </location>
</feature>